<organism evidence="3 4">
    <name type="scientific">Streptomyces crystallinus</name>
    <dbReference type="NCBI Taxonomy" id="68191"/>
    <lineage>
        <taxon>Bacteria</taxon>
        <taxon>Bacillati</taxon>
        <taxon>Actinomycetota</taxon>
        <taxon>Actinomycetes</taxon>
        <taxon>Kitasatosporales</taxon>
        <taxon>Streptomycetaceae</taxon>
        <taxon>Streptomyces</taxon>
    </lineage>
</organism>
<dbReference type="Proteomes" id="UP001500668">
    <property type="component" value="Unassembled WGS sequence"/>
</dbReference>
<sequence>MTAATRPAVGAATGPLSHAQSGMWFLERRAGTTLYAEPLTFRLVGELDVPALHGAVEEVVRRHDALRTRFTVVDGLPRQHVVADATVPMARIDLAYLPPARGLRQAERLLRAELGRPFDLAVGPPARVTLIRLAPREHVFRLTLHHLVCDAWSWWMVVLRELEQLYTRRVLGTHAPLEPVRTHYADFVDWQARWLESPAHTRQLAHWRRALDGVAPLPELALARTTAPVPHTASATEWAAFPQPLYDRLRALGRREHVTLYMLLLTAFTRVLRRHVPGDDILVGTRGGFRSRPEFEKTVGLFVNMLPIRTRVAENTGFRELLPQVRDTLLATYLNRDLPFERLVAELGLRRAGLRPVVNVCVSFQTTPEVMPRLPGLDVTLLNHDPYSPFDLDLGFYTEDGGLRALMIYNPGRYTRDAVRHLLDALRRELSDATRPPGPVRADDDEETPS</sequence>
<evidence type="ECO:0000313" key="3">
    <source>
        <dbReference type="EMBL" id="GAA0587279.1"/>
    </source>
</evidence>
<dbReference type="EMBL" id="BAAACA010000009">
    <property type="protein sequence ID" value="GAA0587279.1"/>
    <property type="molecule type" value="Genomic_DNA"/>
</dbReference>
<feature type="region of interest" description="Disordered" evidence="1">
    <location>
        <begin position="430"/>
        <end position="450"/>
    </location>
</feature>
<keyword evidence="4" id="KW-1185">Reference proteome</keyword>
<gene>
    <name evidence="3" type="ORF">GCM10010394_15450</name>
</gene>
<dbReference type="Pfam" id="PF00668">
    <property type="entry name" value="Condensation"/>
    <property type="match status" value="1"/>
</dbReference>
<dbReference type="PANTHER" id="PTHR45527">
    <property type="entry name" value="NONRIBOSOMAL PEPTIDE SYNTHETASE"/>
    <property type="match status" value="1"/>
</dbReference>
<name>A0ABP3QCT0_9ACTN</name>
<proteinExistence type="predicted"/>
<dbReference type="InterPro" id="IPR023213">
    <property type="entry name" value="CAT-like_dom_sf"/>
</dbReference>
<evidence type="ECO:0000259" key="2">
    <source>
        <dbReference type="Pfam" id="PF00668"/>
    </source>
</evidence>
<dbReference type="CDD" id="cd19531">
    <property type="entry name" value="LCL_NRPS-like"/>
    <property type="match status" value="1"/>
</dbReference>
<dbReference type="Gene3D" id="3.30.559.10">
    <property type="entry name" value="Chloramphenicol acetyltransferase-like domain"/>
    <property type="match status" value="1"/>
</dbReference>
<dbReference type="InterPro" id="IPR001242">
    <property type="entry name" value="Condensation_dom"/>
</dbReference>
<evidence type="ECO:0000256" key="1">
    <source>
        <dbReference type="SAM" id="MobiDB-lite"/>
    </source>
</evidence>
<evidence type="ECO:0000313" key="4">
    <source>
        <dbReference type="Proteomes" id="UP001500668"/>
    </source>
</evidence>
<protein>
    <recommendedName>
        <fullName evidence="2">Condensation domain-containing protein</fullName>
    </recommendedName>
</protein>
<dbReference type="Gene3D" id="3.30.559.30">
    <property type="entry name" value="Nonribosomal peptide synthetase, condensation domain"/>
    <property type="match status" value="1"/>
</dbReference>
<dbReference type="SUPFAM" id="SSF52777">
    <property type="entry name" value="CoA-dependent acyltransferases"/>
    <property type="match status" value="2"/>
</dbReference>
<reference evidence="4" key="1">
    <citation type="journal article" date="2019" name="Int. J. Syst. Evol. Microbiol.">
        <title>The Global Catalogue of Microorganisms (GCM) 10K type strain sequencing project: providing services to taxonomists for standard genome sequencing and annotation.</title>
        <authorList>
            <consortium name="The Broad Institute Genomics Platform"/>
            <consortium name="The Broad Institute Genome Sequencing Center for Infectious Disease"/>
            <person name="Wu L."/>
            <person name="Ma J."/>
        </authorList>
    </citation>
    <scope>NUCLEOTIDE SEQUENCE [LARGE SCALE GENOMIC DNA]</scope>
    <source>
        <strain evidence="4">JCM 5067</strain>
    </source>
</reference>
<accession>A0ABP3QCT0</accession>
<dbReference type="RefSeq" id="WP_344071545.1">
    <property type="nucleotide sequence ID" value="NZ_BAAACA010000009.1"/>
</dbReference>
<comment type="caution">
    <text evidence="3">The sequence shown here is derived from an EMBL/GenBank/DDBJ whole genome shotgun (WGS) entry which is preliminary data.</text>
</comment>
<feature type="domain" description="Condensation" evidence="2">
    <location>
        <begin position="15"/>
        <end position="437"/>
    </location>
</feature>
<dbReference type="PANTHER" id="PTHR45527:SF1">
    <property type="entry name" value="FATTY ACID SYNTHASE"/>
    <property type="match status" value="1"/>
</dbReference>